<feature type="transmembrane region" description="Helical" evidence="1">
    <location>
        <begin position="33"/>
        <end position="54"/>
    </location>
</feature>
<feature type="transmembrane region" description="Helical" evidence="1">
    <location>
        <begin position="9"/>
        <end position="27"/>
    </location>
</feature>
<reference evidence="3" key="1">
    <citation type="submission" date="2014-08" db="EMBL/GenBank/DDBJ databases">
        <authorList>
            <person name="Wibberg D."/>
        </authorList>
    </citation>
    <scope>NUCLEOTIDE SEQUENCE</scope>
</reference>
<dbReference type="SUPFAM" id="SSF103473">
    <property type="entry name" value="MFS general substrate transporter"/>
    <property type="match status" value="1"/>
</dbReference>
<dbReference type="InterPro" id="IPR036259">
    <property type="entry name" value="MFS_trans_sf"/>
</dbReference>
<evidence type="ECO:0000313" key="3">
    <source>
        <dbReference type="EMBL" id="CEA12633.1"/>
    </source>
</evidence>
<name>A0A090I153_METFO</name>
<protein>
    <recommendedName>
        <fullName evidence="2">DUF1616 domain-containing protein</fullName>
    </recommendedName>
</protein>
<keyword evidence="1" id="KW-1133">Transmembrane helix</keyword>
<feature type="transmembrane region" description="Helical" evidence="1">
    <location>
        <begin position="482"/>
        <end position="502"/>
    </location>
</feature>
<keyword evidence="1" id="KW-0472">Membrane</keyword>
<feature type="transmembrane region" description="Helical" evidence="1">
    <location>
        <begin position="626"/>
        <end position="647"/>
    </location>
</feature>
<sequence>MKLSSQKDLLLVITISGAVLILKWLGLLKGSGLSTLITIFALFLPGYAIITAIWPDDESMGWTLRAGVGFVLGLVFVLFLPLIFNSLKWGYLDKYLYSILFILAILFSILAMVRRSEYEYKEEVPPEEGQLTLEESIERAALLRQQADADEYEDYYYEEEYPEEGYNAEELAEEEYDEDELTENDHFTEEDYPLDGTGKEPEHQELEKGKPLKFEKVEDFQKKAEYPLEDKADTSEESRVAPLKVDESIKTSNLDYEAEMDKPVWAEEPPEKKSGFKNWDMAMILFLTGISLLFLYFNPLKTTSTSIIFFILLLFIMGYAGLTIVFPDKSRTSTRNLLIGSISIAIILFILSFLAWRVQILPNLPKFIVQILFVASIILSAGAFIRKWLVTHKDETPTEEAPEETVPVEEDKEQKEIPTVEKPIAQYEVPEKEVKEEIPEKEVKEKKDPLAFLKTLSTPKSTEIVAKKEIHKEPPSFKPRNHYLDIIIVAAITLLTVAFVLIPPLNKTFIRTILGVLLVLFIPGYSLIAALFPKWGDLDGIERAALSFGLSIAVTPLIGLALNYTPWGIRLDPILVSLTIFTLAMVTIAFLRRRRLPDEEKFFVPFGEFTKNIRTSFKGESRTERILSIILIISIVLAIATTAYVIVKPKEGEKFTEFYILGPDGKASNYPTNLTTGQTGSIIMGVVNHEYTTTDYLLVIKVNNNTLKNQTLTLSSGEKVEIPYNFTAGTTGQKKMEFLLYKLPDNATAYRSLHLWLNVK</sequence>
<feature type="transmembrane region" description="Helical" evidence="1">
    <location>
        <begin position="367"/>
        <end position="385"/>
    </location>
</feature>
<accession>A0A090I153</accession>
<organism evidence="3">
    <name type="scientific">Methanobacterium formicicum</name>
    <dbReference type="NCBI Taxonomy" id="2162"/>
    <lineage>
        <taxon>Archaea</taxon>
        <taxon>Methanobacteriati</taxon>
        <taxon>Methanobacteriota</taxon>
        <taxon>Methanomada group</taxon>
        <taxon>Methanobacteria</taxon>
        <taxon>Methanobacteriales</taxon>
        <taxon>Methanobacteriaceae</taxon>
        <taxon>Methanobacterium</taxon>
    </lineage>
</organism>
<feature type="domain" description="DUF1616" evidence="2">
    <location>
        <begin position="489"/>
        <end position="758"/>
    </location>
</feature>
<feature type="transmembrane region" description="Helical" evidence="1">
    <location>
        <begin position="95"/>
        <end position="113"/>
    </location>
</feature>
<feature type="transmembrane region" description="Helical" evidence="1">
    <location>
        <begin position="279"/>
        <end position="297"/>
    </location>
</feature>
<keyword evidence="1" id="KW-0812">Transmembrane</keyword>
<dbReference type="EMBL" id="LN515531">
    <property type="protein sequence ID" value="CEA12633.1"/>
    <property type="molecule type" value="Genomic_DNA"/>
</dbReference>
<feature type="transmembrane region" description="Helical" evidence="1">
    <location>
        <begin position="574"/>
        <end position="591"/>
    </location>
</feature>
<feature type="transmembrane region" description="Helical" evidence="1">
    <location>
        <begin position="544"/>
        <end position="562"/>
    </location>
</feature>
<feature type="transmembrane region" description="Helical" evidence="1">
    <location>
        <begin position="508"/>
        <end position="532"/>
    </location>
</feature>
<dbReference type="PATRIC" id="fig|2162.9.peg.283"/>
<dbReference type="InterPro" id="IPR011674">
    <property type="entry name" value="DUF1616"/>
</dbReference>
<feature type="transmembrane region" description="Helical" evidence="1">
    <location>
        <begin position="66"/>
        <end position="83"/>
    </location>
</feature>
<evidence type="ECO:0000256" key="1">
    <source>
        <dbReference type="SAM" id="Phobius"/>
    </source>
</evidence>
<dbReference type="KEGG" id="mfi:DSM1535_0269"/>
<dbReference type="AlphaFoldDB" id="A0A090I153"/>
<feature type="transmembrane region" description="Helical" evidence="1">
    <location>
        <begin position="337"/>
        <end position="355"/>
    </location>
</feature>
<dbReference type="Pfam" id="PF07760">
    <property type="entry name" value="DUF1616"/>
    <property type="match status" value="2"/>
</dbReference>
<proteinExistence type="predicted"/>
<feature type="domain" description="DUF1616" evidence="2">
    <location>
        <begin position="25"/>
        <end position="122"/>
    </location>
</feature>
<gene>
    <name evidence="3" type="ORF">DSM1535_0269</name>
</gene>
<evidence type="ECO:0000259" key="2">
    <source>
        <dbReference type="Pfam" id="PF07760"/>
    </source>
</evidence>
<feature type="transmembrane region" description="Helical" evidence="1">
    <location>
        <begin position="303"/>
        <end position="325"/>
    </location>
</feature>